<evidence type="ECO:0000313" key="2">
    <source>
        <dbReference type="Proteomes" id="UP000053593"/>
    </source>
</evidence>
<gene>
    <name evidence="1" type="ORF">GYMLUDRAFT_779487</name>
</gene>
<keyword evidence="2" id="KW-1185">Reference proteome</keyword>
<proteinExistence type="predicted"/>
<dbReference type="EMBL" id="KN834796">
    <property type="protein sequence ID" value="KIK56620.1"/>
    <property type="molecule type" value="Genomic_DNA"/>
</dbReference>
<reference evidence="1 2" key="1">
    <citation type="submission" date="2014-04" db="EMBL/GenBank/DDBJ databases">
        <title>Evolutionary Origins and Diversification of the Mycorrhizal Mutualists.</title>
        <authorList>
            <consortium name="DOE Joint Genome Institute"/>
            <consortium name="Mycorrhizal Genomics Consortium"/>
            <person name="Kohler A."/>
            <person name="Kuo A."/>
            <person name="Nagy L.G."/>
            <person name="Floudas D."/>
            <person name="Copeland A."/>
            <person name="Barry K.W."/>
            <person name="Cichocki N."/>
            <person name="Veneault-Fourrey C."/>
            <person name="LaButti K."/>
            <person name="Lindquist E.A."/>
            <person name="Lipzen A."/>
            <person name="Lundell T."/>
            <person name="Morin E."/>
            <person name="Murat C."/>
            <person name="Riley R."/>
            <person name="Ohm R."/>
            <person name="Sun H."/>
            <person name="Tunlid A."/>
            <person name="Henrissat B."/>
            <person name="Grigoriev I.V."/>
            <person name="Hibbett D.S."/>
            <person name="Martin F."/>
        </authorList>
    </citation>
    <scope>NUCLEOTIDE SEQUENCE [LARGE SCALE GENOMIC DNA]</scope>
    <source>
        <strain evidence="1 2">FD-317 M1</strain>
    </source>
</reference>
<organism evidence="1 2">
    <name type="scientific">Collybiopsis luxurians FD-317 M1</name>
    <dbReference type="NCBI Taxonomy" id="944289"/>
    <lineage>
        <taxon>Eukaryota</taxon>
        <taxon>Fungi</taxon>
        <taxon>Dikarya</taxon>
        <taxon>Basidiomycota</taxon>
        <taxon>Agaricomycotina</taxon>
        <taxon>Agaricomycetes</taxon>
        <taxon>Agaricomycetidae</taxon>
        <taxon>Agaricales</taxon>
        <taxon>Marasmiineae</taxon>
        <taxon>Omphalotaceae</taxon>
        <taxon>Collybiopsis</taxon>
        <taxon>Collybiopsis luxurians</taxon>
    </lineage>
</organism>
<accession>A0A0D0B0N5</accession>
<dbReference type="HOGENOM" id="CLU_1390387_0_0_1"/>
<name>A0A0D0B0N5_9AGAR</name>
<dbReference type="Proteomes" id="UP000053593">
    <property type="component" value="Unassembled WGS sequence"/>
</dbReference>
<dbReference type="AlphaFoldDB" id="A0A0D0B0N5"/>
<evidence type="ECO:0000313" key="1">
    <source>
        <dbReference type="EMBL" id="KIK56620.1"/>
    </source>
</evidence>
<sequence length="196" mass="20279">MSSPSSSSAATKMVQERNDMIEALYSTLPSVERTLLDAEIKGKPMFGFGVPSTTTQAAASAGPSGDTTMSDSQSWDEIYRHEVPGSGVVVNGVNAAEVTGRTIPAASTSTSVAEVKDPIPPSVSTTAAAFGVPTTFTVPSSLPLSGFRSSAPLASAERESLASSRAGAPRFGGAPPILETVPLYDYAMFDYFSEKS</sequence>
<protein>
    <submittedName>
        <fullName evidence="1">Uncharacterized protein</fullName>
    </submittedName>
</protein>